<dbReference type="KEGG" id="ptm:GSPATT00030756001"/>
<sequence>MGKFRKYNNKENIIMEEKLEDGNLQLLRPNEQDIIIQVFFAQNLLVPVDRIMIINFKHKKWFILFERFANYESILADHGEYKHGKKQEFWKQKKNKIFGIIKLILKGNYRAGIKLKSGILKSIQRGRLDSRRSRIQSIWIKGDQWGAQFR</sequence>
<protein>
    <submittedName>
        <fullName evidence="1">Uncharacterized protein</fullName>
    </submittedName>
</protein>
<proteinExistence type="predicted"/>
<organism evidence="1 2">
    <name type="scientific">Paramecium tetraurelia</name>
    <dbReference type="NCBI Taxonomy" id="5888"/>
    <lineage>
        <taxon>Eukaryota</taxon>
        <taxon>Sar</taxon>
        <taxon>Alveolata</taxon>
        <taxon>Ciliophora</taxon>
        <taxon>Intramacronucleata</taxon>
        <taxon>Oligohymenophorea</taxon>
        <taxon>Peniculida</taxon>
        <taxon>Parameciidae</taxon>
        <taxon>Paramecium</taxon>
    </lineage>
</organism>
<evidence type="ECO:0000313" key="2">
    <source>
        <dbReference type="Proteomes" id="UP000000600"/>
    </source>
</evidence>
<reference evidence="1 2" key="1">
    <citation type="journal article" date="2006" name="Nature">
        <title>Global trends of whole-genome duplications revealed by the ciliate Paramecium tetraurelia.</title>
        <authorList>
            <consortium name="Genoscope"/>
            <person name="Aury J.-M."/>
            <person name="Jaillon O."/>
            <person name="Duret L."/>
            <person name="Noel B."/>
            <person name="Jubin C."/>
            <person name="Porcel B.M."/>
            <person name="Segurens B."/>
            <person name="Daubin V."/>
            <person name="Anthouard V."/>
            <person name="Aiach N."/>
            <person name="Arnaiz O."/>
            <person name="Billaut A."/>
            <person name="Beisson J."/>
            <person name="Blanc I."/>
            <person name="Bouhouche K."/>
            <person name="Camara F."/>
            <person name="Duharcourt S."/>
            <person name="Guigo R."/>
            <person name="Gogendeau D."/>
            <person name="Katinka M."/>
            <person name="Keller A.-M."/>
            <person name="Kissmehl R."/>
            <person name="Klotz C."/>
            <person name="Koll F."/>
            <person name="Le Moue A."/>
            <person name="Lepere C."/>
            <person name="Malinsky S."/>
            <person name="Nowacki M."/>
            <person name="Nowak J.K."/>
            <person name="Plattner H."/>
            <person name="Poulain J."/>
            <person name="Ruiz F."/>
            <person name="Serrano V."/>
            <person name="Zagulski M."/>
            <person name="Dessen P."/>
            <person name="Betermier M."/>
            <person name="Weissenbach J."/>
            <person name="Scarpelli C."/>
            <person name="Schachter V."/>
            <person name="Sperling L."/>
            <person name="Meyer E."/>
            <person name="Cohen J."/>
            <person name="Wincker P."/>
        </authorList>
    </citation>
    <scope>NUCLEOTIDE SEQUENCE [LARGE SCALE GENOMIC DNA]</scope>
    <source>
        <strain evidence="1 2">Stock d4-2</strain>
    </source>
</reference>
<evidence type="ECO:0000313" key="1">
    <source>
        <dbReference type="EMBL" id="CAK60118.1"/>
    </source>
</evidence>
<dbReference type="GeneID" id="5013300"/>
<dbReference type="HOGENOM" id="CLU_1744040_0_0_1"/>
<accession>A0BNK1</accession>
<dbReference type="AlphaFoldDB" id="A0BNK1"/>
<dbReference type="RefSeq" id="XP_001427516.1">
    <property type="nucleotide sequence ID" value="XM_001427479.1"/>
</dbReference>
<keyword evidence="2" id="KW-1185">Reference proteome</keyword>
<name>A0BNK1_PARTE</name>
<dbReference type="EMBL" id="CT868006">
    <property type="protein sequence ID" value="CAK60118.1"/>
    <property type="molecule type" value="Genomic_DNA"/>
</dbReference>
<dbReference type="Proteomes" id="UP000000600">
    <property type="component" value="Unassembled WGS sequence"/>
</dbReference>
<gene>
    <name evidence="1" type="ORF">GSPATT00030756001</name>
</gene>
<dbReference type="InParanoid" id="A0BNK1"/>